<dbReference type="GO" id="GO:0005524">
    <property type="term" value="F:ATP binding"/>
    <property type="evidence" value="ECO:0007669"/>
    <property type="project" value="UniProtKB-UniRule"/>
</dbReference>
<evidence type="ECO:0000256" key="11">
    <source>
        <dbReference type="ARBA" id="ARBA00022832"/>
    </source>
</evidence>
<dbReference type="InterPro" id="IPR011763">
    <property type="entry name" value="COA_CT_C"/>
</dbReference>
<feature type="transmembrane region" description="Helical" evidence="20">
    <location>
        <begin position="65"/>
        <end position="85"/>
    </location>
</feature>
<dbReference type="GO" id="GO:2001295">
    <property type="term" value="P:malonyl-CoA biosynthetic process"/>
    <property type="evidence" value="ECO:0007669"/>
    <property type="project" value="UniProtKB-UniPathway"/>
</dbReference>
<dbReference type="Gene3D" id="2.40.50.100">
    <property type="match status" value="1"/>
</dbReference>
<dbReference type="InterPro" id="IPR011762">
    <property type="entry name" value="COA_CT_N"/>
</dbReference>
<keyword evidence="20" id="KW-0472">Membrane</keyword>
<dbReference type="Pfam" id="PF01039">
    <property type="entry name" value="Carboxyl_trans"/>
    <property type="match status" value="1"/>
</dbReference>
<reference evidence="26" key="1">
    <citation type="submission" date="2025-08" db="UniProtKB">
        <authorList>
            <consortium name="Ensembl"/>
        </authorList>
    </citation>
    <scope>IDENTIFICATION</scope>
</reference>
<dbReference type="FunFam" id="3.40.50.20:FF:000005">
    <property type="entry name" value="acetyl-CoA carboxylase isoform X2"/>
    <property type="match status" value="1"/>
</dbReference>
<feature type="domain" description="Biotin carboxylation" evidence="23">
    <location>
        <begin position="142"/>
        <end position="643"/>
    </location>
</feature>
<dbReference type="Gene3D" id="3.40.50.20">
    <property type="match status" value="1"/>
</dbReference>
<dbReference type="Pfam" id="PF21385">
    <property type="entry name" value="ACCA_BT"/>
    <property type="match status" value="1"/>
</dbReference>
<dbReference type="FunFam" id="2.40.50.100:FF:000005">
    <property type="entry name" value="Acetyl-CoA carboxylase 1"/>
    <property type="match status" value="1"/>
</dbReference>
<dbReference type="Proteomes" id="UP000472262">
    <property type="component" value="Unassembled WGS sequence"/>
</dbReference>
<dbReference type="InterPro" id="IPR005482">
    <property type="entry name" value="Biotin_COase_C"/>
</dbReference>
<evidence type="ECO:0000256" key="9">
    <source>
        <dbReference type="ARBA" id="ARBA00022723"/>
    </source>
</evidence>
<dbReference type="Pfam" id="PF02786">
    <property type="entry name" value="CPSase_L_D2"/>
    <property type="match status" value="1"/>
</dbReference>
<dbReference type="SMART" id="SM00878">
    <property type="entry name" value="Biotin_carb_C"/>
    <property type="match status" value="1"/>
</dbReference>
<keyword evidence="20" id="KW-0812">Transmembrane</keyword>
<comment type="subcellular location">
    <subcellularLocation>
        <location evidence="2">Cytoplasm</location>
    </subcellularLocation>
</comment>
<dbReference type="CDD" id="cd06850">
    <property type="entry name" value="biotinyl_domain"/>
    <property type="match status" value="1"/>
</dbReference>
<dbReference type="InterPro" id="IPR011053">
    <property type="entry name" value="Single_hybrid_motif"/>
</dbReference>
<evidence type="ECO:0000256" key="7">
    <source>
        <dbReference type="ARBA" id="ARBA00022553"/>
    </source>
</evidence>
<feature type="transmembrane region" description="Helical" evidence="20">
    <location>
        <begin position="34"/>
        <end position="53"/>
    </location>
</feature>
<evidence type="ECO:0000259" key="21">
    <source>
        <dbReference type="PROSITE" id="PS50968"/>
    </source>
</evidence>
<keyword evidence="16" id="KW-0464">Manganese</keyword>
<keyword evidence="15" id="KW-0275">Fatty acid biosynthesis</keyword>
<evidence type="ECO:0000256" key="3">
    <source>
        <dbReference type="ARBA" id="ARBA00004956"/>
    </source>
</evidence>
<proteinExistence type="predicted"/>
<feature type="domain" description="ATP-grasp" evidence="22">
    <location>
        <begin position="300"/>
        <end position="491"/>
    </location>
</feature>
<dbReference type="Gene3D" id="3.90.1770.10">
    <property type="entry name" value="PreATP-grasp domain"/>
    <property type="match status" value="1"/>
</dbReference>
<dbReference type="InterPro" id="IPR005481">
    <property type="entry name" value="BC-like_N"/>
</dbReference>
<dbReference type="Pfam" id="PF02785">
    <property type="entry name" value="Biotin_carb_C"/>
    <property type="match status" value="1"/>
</dbReference>
<dbReference type="Pfam" id="PF00289">
    <property type="entry name" value="Biotin_carb_N"/>
    <property type="match status" value="1"/>
</dbReference>
<dbReference type="InterPro" id="IPR011764">
    <property type="entry name" value="Biotin_carboxylation_dom"/>
</dbReference>
<dbReference type="PROSITE" id="PS00867">
    <property type="entry name" value="CPSASE_2"/>
    <property type="match status" value="1"/>
</dbReference>
<dbReference type="SUPFAM" id="SSF51246">
    <property type="entry name" value="Rudiment single hybrid motif"/>
    <property type="match status" value="1"/>
</dbReference>
<evidence type="ECO:0000256" key="17">
    <source>
        <dbReference type="ARBA" id="ARBA00023267"/>
    </source>
</evidence>
<evidence type="ECO:0000259" key="24">
    <source>
        <dbReference type="PROSITE" id="PS50980"/>
    </source>
</evidence>
<accession>A0A672MSX3</accession>
<evidence type="ECO:0000256" key="8">
    <source>
        <dbReference type="ARBA" id="ARBA00022598"/>
    </source>
</evidence>
<gene>
    <name evidence="26" type="primary">LOC107600590</name>
</gene>
<dbReference type="InterPro" id="IPR034733">
    <property type="entry name" value="AcCoA_carboxyl_beta"/>
</dbReference>
<dbReference type="GO" id="GO:0006633">
    <property type="term" value="P:fatty acid biosynthetic process"/>
    <property type="evidence" value="ECO:0007669"/>
    <property type="project" value="UniProtKB-KW"/>
</dbReference>
<dbReference type="Gene3D" id="3.90.226.10">
    <property type="entry name" value="2-enoyl-CoA Hydratase, Chain A, domain 1"/>
    <property type="match status" value="2"/>
</dbReference>
<evidence type="ECO:0000256" key="20">
    <source>
        <dbReference type="SAM" id="Phobius"/>
    </source>
</evidence>
<keyword evidence="9" id="KW-0479">Metal-binding</keyword>
<comment type="pathway">
    <text evidence="3">Lipid metabolism; malonyl-CoA biosynthesis; malonyl-CoA from acetyl-CoA: step 1/1.</text>
</comment>
<dbReference type="Gene3D" id="2.40.460.10">
    <property type="entry name" value="Biotin dependent carboxylase carboxyltransferase"/>
    <property type="match status" value="1"/>
</dbReference>
<dbReference type="Pfam" id="PF00364">
    <property type="entry name" value="Biotin_lipoyl"/>
    <property type="match status" value="1"/>
</dbReference>
<dbReference type="GO" id="GO:0046872">
    <property type="term" value="F:metal ion binding"/>
    <property type="evidence" value="ECO:0007669"/>
    <property type="project" value="UniProtKB-KW"/>
</dbReference>
<dbReference type="FunFam" id="3.90.226.10:FF:000010">
    <property type="entry name" value="acetyl-CoA carboxylase isoform X2"/>
    <property type="match status" value="1"/>
</dbReference>
<dbReference type="FunFam" id="3.30.1490.20:FF:000003">
    <property type="entry name" value="acetyl-CoA carboxylase isoform X1"/>
    <property type="match status" value="1"/>
</dbReference>
<dbReference type="SUPFAM" id="SSF52096">
    <property type="entry name" value="ClpP/crotonase"/>
    <property type="match status" value="2"/>
</dbReference>
<evidence type="ECO:0000256" key="1">
    <source>
        <dbReference type="ARBA" id="ARBA00001953"/>
    </source>
</evidence>
<evidence type="ECO:0000313" key="27">
    <source>
        <dbReference type="Proteomes" id="UP000472262"/>
    </source>
</evidence>
<dbReference type="SUPFAM" id="SSF56059">
    <property type="entry name" value="Glutathione synthetase ATP-binding domain-like"/>
    <property type="match status" value="1"/>
</dbReference>
<evidence type="ECO:0000256" key="14">
    <source>
        <dbReference type="ARBA" id="ARBA00023098"/>
    </source>
</evidence>
<evidence type="ECO:0000256" key="19">
    <source>
        <dbReference type="PROSITE-ProRule" id="PRU00409"/>
    </source>
</evidence>
<reference evidence="26" key="2">
    <citation type="submission" date="2025-09" db="UniProtKB">
        <authorList>
            <consortium name="Ensembl"/>
        </authorList>
    </citation>
    <scope>IDENTIFICATION</scope>
</reference>
<evidence type="ECO:0000256" key="5">
    <source>
        <dbReference type="ARBA" id="ARBA00022490"/>
    </source>
</evidence>
<evidence type="ECO:0000313" key="26">
    <source>
        <dbReference type="Ensembl" id="ENSSGRP00000041841.1"/>
    </source>
</evidence>
<dbReference type="InterPro" id="IPR049076">
    <property type="entry name" value="ACCA"/>
</dbReference>
<dbReference type="InterPro" id="IPR001882">
    <property type="entry name" value="Biotin_BS"/>
</dbReference>
<keyword evidence="6" id="KW-0444">Lipid biosynthesis</keyword>
<feature type="domain" description="CoA carboxyltransferase C-terminal" evidence="25">
    <location>
        <begin position="1869"/>
        <end position="2157"/>
    </location>
</feature>
<protein>
    <recommendedName>
        <fullName evidence="4">acetyl-CoA carboxylase</fullName>
        <ecNumber evidence="4">6.4.1.2</ecNumber>
    </recommendedName>
</protein>
<evidence type="ECO:0000256" key="10">
    <source>
        <dbReference type="ARBA" id="ARBA00022741"/>
    </source>
</evidence>
<keyword evidence="20" id="KW-1133">Transmembrane helix</keyword>
<dbReference type="InterPro" id="IPR016185">
    <property type="entry name" value="PreATP-grasp_dom_sf"/>
</dbReference>
<evidence type="ECO:0000256" key="13">
    <source>
        <dbReference type="ARBA" id="ARBA00022990"/>
    </source>
</evidence>
<dbReference type="InterPro" id="IPR011761">
    <property type="entry name" value="ATP-grasp"/>
</dbReference>
<dbReference type="InterPro" id="IPR029045">
    <property type="entry name" value="ClpP/crotonase-like_dom_sf"/>
</dbReference>
<dbReference type="PROSITE" id="PS50979">
    <property type="entry name" value="BC"/>
    <property type="match status" value="1"/>
</dbReference>
<dbReference type="SUPFAM" id="SSF51230">
    <property type="entry name" value="Single hybrid motif"/>
    <property type="match status" value="1"/>
</dbReference>
<dbReference type="PROSITE" id="PS50989">
    <property type="entry name" value="COA_CT_CTER"/>
    <property type="match status" value="1"/>
</dbReference>
<dbReference type="Ensembl" id="ENSSGRT00000044831.1">
    <property type="protein sequence ID" value="ENSSGRP00000041841.1"/>
    <property type="gene ID" value="ENSSGRG00000022356.1"/>
</dbReference>
<keyword evidence="11" id="KW-0276">Fatty acid metabolism</keyword>
<keyword evidence="14" id="KW-0443">Lipid metabolism</keyword>
<evidence type="ECO:0000256" key="2">
    <source>
        <dbReference type="ARBA" id="ARBA00004496"/>
    </source>
</evidence>
<dbReference type="FunFam" id="2.40.460.10:FF:000001">
    <property type="entry name" value="Acetyl-CoA carboxylase 1"/>
    <property type="match status" value="1"/>
</dbReference>
<evidence type="ECO:0000256" key="15">
    <source>
        <dbReference type="ARBA" id="ARBA00023160"/>
    </source>
</evidence>
<dbReference type="PROSITE" id="PS50980">
    <property type="entry name" value="COA_CT_NTER"/>
    <property type="match status" value="1"/>
</dbReference>
<keyword evidence="10 19" id="KW-0547">Nucleotide-binding</keyword>
<dbReference type="InterPro" id="IPR013537">
    <property type="entry name" value="AcCoA_COase_cen"/>
</dbReference>
<evidence type="ECO:0000259" key="25">
    <source>
        <dbReference type="PROSITE" id="PS50989"/>
    </source>
</evidence>
<dbReference type="PROSITE" id="PS50968">
    <property type="entry name" value="BIOTINYL_LIPOYL"/>
    <property type="match status" value="1"/>
</dbReference>
<dbReference type="PROSITE" id="PS00188">
    <property type="entry name" value="BIOTIN"/>
    <property type="match status" value="1"/>
</dbReference>
<feature type="transmembrane region" description="Helical" evidence="20">
    <location>
        <begin position="2157"/>
        <end position="2176"/>
    </location>
</feature>
<dbReference type="FunFam" id="3.30.470.20:FF:000005">
    <property type="entry name" value="Acetyl-CoA carboxylase 1"/>
    <property type="match status" value="1"/>
</dbReference>
<sequence>MFLEFCHFSCKLTFLYEAPHMTCRGTNRQIFPGIHLFPILFIYFLLICSLIFLKIKKKSNPKRSAMLSVASVCIAIVFICLYSVFLRLHCELCWYCVHLSRPSMSGLHLVKQGRNRRRIDLQRDFTVASPAEFVTRFGGNKVIEKVLIANNGIAAVKCMRSIRRWAYEMFRNERAIRFVVMVTPEDLKANAEYIKMADHYVPVPGGTNNNNYANVELILDIAKRIPVQAVWAGWGHASENPKLPELLHKNGIAFMGPPSQAMWALGDKIASSIVAQTAGIPTLPWSGTGLTVEWTENDQKKGIVNVPTELYEQGCVHDVEAGLKAAEQIGYPVMVKASEGGGGKGIRKVNGAEDLPNLFRQVQAEVPGSPIFVMQLAKHARHLEVQILADQYGNAISLFGRDCSVQRRHQKIIEEAPATIATSDVFEDMEKCAVRLAKMVGYVSAGTVEYLYSQDSSFYFLELNPRLQVEHPCTEMVADVNLPVAQLQIAMGIPLHRIKDIRVMYGMQPWGDSPIDFDGLSTTPSPRGHVIAARITSENPDEGFKPSSGTVQELNFRSNKNVWGYFSVAAAGGLHEFADSQFGHCFSWGENREEAISNLVVALKELSIRGDFRTTVEYLIKLLETESFQHNSIDTGWLDRLISEKMQAERPDTMLGVVSGALHVADVNLRNSVSNFLHSLERGQVLPAHTLLNTVDVELIYEGTKYVLKVTRQCPNSYVVIMNNSAEVDVHRLSDGGLLLSYDGSSYTTYMKEEVDRYRIIIGNKTCVFEKENDPSLLRSPSAGKLIQYTVEDGGHLFAGQSYAEIEVMKMVMTLTASESGCIHYVKRAGAVLEPGCIIAKLQLDDPSRVQQAELFTGTLPSVQSVALRGEKLHRVFHSTLDHLVHIMNGYCLPEPFFSAKLKEWVERLMKTLRDPSLPLLELQDIMTSVSGRIPPAVEKSIKKEMAQYASNITSVLCQFPSQQVANILDSHAATLNRKSEREVFFMNTQSIVQLVQKYRSGIRGHMKAVVMDLLRQYLRVEVQFQHGHYDKCVFALREENKGDMANVLNYIFSHAQVTKKNSLVTMLIDQLCGRDPTLTDELMAILTELTQLSKTTNAKVALRARQVLIASHLPSYELRHNQVESIFLSAIDMYGHQFCIENLQKLILSETSIFDVLPNFFYHSNQVVRMAALEVYVRRAYIAYELNSVQHRQLKDNTCIVEFQFMLPTSHPNRYLKISKLLVVCDTNSSPLCHNPLPLTPLKCSICAQSILYCVFFVLLQSIQDEPIHILNVAIKTDSDIDDDGLAAMFHEFTHSKKSLLFEHGIRRLTFLVAQKREFPKFFTFRARGKFEEDRIYRHLEPALAFQLELNRMRNFALTAIPCANHKMHLYLGAARVEVGTEVTDYRFFVRAIIRHSDLVTKEASFEYLHNEAERLLLEAMDELEVAFNHTTVRTDCNHIFLNFVPTVIMDPSKIEESVRSMVMRYGSRLWKLRVLQAELKINIRLTPTGKQIPIRLFLTNESGYYLDISLYKEVTDSRTGQIMFQAYGDKQGPLHGMLINTPYVTKDLLQSKRFQAQSLGTTYVYDFPEMFRQCPLPSELLTFTELVLDSQGQLVQMNRLPGGNEIGMVAWRMTLRTPEYPAGREIIVISNDITHKIGSFGPQEDVLFQQASEMARESGIPRIYIAANSGARIGLAEEIRHMFHVAWQDPADPYKGFQYLYLTPQDYKKVSALNSVHCEHVEDEGESRYKITDIIGKEEGLGVENLRGSGMIAGESSLAYEDIITMNLVTCRAIGIGAYLVRLGQRTIQVENSHIILTGAGALNKVLGREVYTSNNQLGGVQIMHNNGVTHTTVCDDFEGVFTLLLWLSYMPKNKSSPVPILSAKDPIDRPVEFVPTKAPYDPRWILAGRPNTKGAWVSGFFDHGSFLEIMQPWAQSVIVGRARLGGIPTGVVAVETRSVELSIPADPANLDSEAKIIQQAGQVWFPDSAFKTAQAIKDFNREGLPLMVFANWRGFSGGMKDMYDQVLKFGAYIVDGLREYRQPVLVYIPPQAELRGGSWVVIDPTINPRHMEMYADKDSRGGVLEPEGTVEIKFRKKDLVKTMRRVDPVYMGLAERLGTPELSVSERKELESKLKEREEFLLPIYHQVAVQFADLHDTPGRMQEKGVITVSTQLLYIHLCVCICMYVCIYIYISSACGVRPITMHWVSWPIRADCACRKEGLCRKRTNPEVAMDSIVHMTQHISPTQRAEVVRILSTMDAPASS</sequence>
<keyword evidence="8" id="KW-0436">Ligase</keyword>
<dbReference type="GO" id="GO:0005739">
    <property type="term" value="C:mitochondrion"/>
    <property type="evidence" value="ECO:0007669"/>
    <property type="project" value="TreeGrafter"/>
</dbReference>
<name>A0A672MSX3_SINGR</name>
<organism evidence="26 27">
    <name type="scientific">Sinocyclocheilus grahami</name>
    <name type="common">Dianchi golden-line fish</name>
    <name type="synonym">Barbus grahami</name>
    <dbReference type="NCBI Taxonomy" id="75366"/>
    <lineage>
        <taxon>Eukaryota</taxon>
        <taxon>Metazoa</taxon>
        <taxon>Chordata</taxon>
        <taxon>Craniata</taxon>
        <taxon>Vertebrata</taxon>
        <taxon>Euteleostomi</taxon>
        <taxon>Actinopterygii</taxon>
        <taxon>Neopterygii</taxon>
        <taxon>Teleostei</taxon>
        <taxon>Ostariophysi</taxon>
        <taxon>Cypriniformes</taxon>
        <taxon>Cyprinidae</taxon>
        <taxon>Cyprininae</taxon>
        <taxon>Sinocyclocheilus</taxon>
    </lineage>
</organism>
<evidence type="ECO:0000259" key="23">
    <source>
        <dbReference type="PROSITE" id="PS50979"/>
    </source>
</evidence>
<dbReference type="InterPro" id="IPR049074">
    <property type="entry name" value="ACCA_BT"/>
</dbReference>
<keyword evidence="17" id="KW-0092">Biotin</keyword>
<feature type="domain" description="Lipoyl-binding" evidence="21">
    <location>
        <begin position="769"/>
        <end position="843"/>
    </location>
</feature>
<dbReference type="PANTHER" id="PTHR45728:SF5">
    <property type="entry name" value="ACETYL-COA CARBOXYLASE 1"/>
    <property type="match status" value="1"/>
</dbReference>
<dbReference type="InterPro" id="IPR000089">
    <property type="entry name" value="Biotin_lipoyl"/>
</dbReference>
<keyword evidence="5" id="KW-0963">Cytoplasm</keyword>
<dbReference type="GO" id="GO:0003989">
    <property type="term" value="F:acetyl-CoA carboxylase activity"/>
    <property type="evidence" value="ECO:0007669"/>
    <property type="project" value="UniProtKB-EC"/>
</dbReference>
<feature type="domain" description="CoA carboxyltransferase N-terminal" evidence="24">
    <location>
        <begin position="1544"/>
        <end position="1865"/>
    </location>
</feature>
<keyword evidence="13" id="KW-0007">Acetylation</keyword>
<keyword evidence="7" id="KW-0597">Phosphoprotein</keyword>
<dbReference type="UniPathway" id="UPA00655">
    <property type="reaction ID" value="UER00711"/>
</dbReference>
<dbReference type="InterPro" id="IPR005479">
    <property type="entry name" value="CPAse_ATP-bd"/>
</dbReference>
<dbReference type="PROSITE" id="PS50975">
    <property type="entry name" value="ATP_GRASP"/>
    <property type="match status" value="1"/>
</dbReference>
<evidence type="ECO:0000256" key="16">
    <source>
        <dbReference type="ARBA" id="ARBA00023211"/>
    </source>
</evidence>
<keyword evidence="27" id="KW-1185">Reference proteome</keyword>
<evidence type="ECO:0000259" key="22">
    <source>
        <dbReference type="PROSITE" id="PS50975"/>
    </source>
</evidence>
<dbReference type="PANTHER" id="PTHR45728">
    <property type="entry name" value="ACETYL-COA CARBOXYLASE, ISOFORM A"/>
    <property type="match status" value="1"/>
</dbReference>
<evidence type="ECO:0000256" key="6">
    <source>
        <dbReference type="ARBA" id="ARBA00022516"/>
    </source>
</evidence>
<dbReference type="InterPro" id="IPR013815">
    <property type="entry name" value="ATP_grasp_subdomain_1"/>
</dbReference>
<evidence type="ECO:0000256" key="4">
    <source>
        <dbReference type="ARBA" id="ARBA00013058"/>
    </source>
</evidence>
<evidence type="ECO:0000256" key="12">
    <source>
        <dbReference type="ARBA" id="ARBA00022840"/>
    </source>
</evidence>
<dbReference type="SUPFAM" id="SSF52440">
    <property type="entry name" value="PreATP-grasp domain"/>
    <property type="match status" value="1"/>
</dbReference>
<comment type="cofactor">
    <cofactor evidence="1">
        <name>biotin</name>
        <dbReference type="ChEBI" id="CHEBI:57586"/>
    </cofactor>
</comment>
<evidence type="ECO:0000256" key="18">
    <source>
        <dbReference type="ARBA" id="ARBA00023268"/>
    </source>
</evidence>
<dbReference type="EC" id="6.4.1.2" evidence="4"/>
<dbReference type="PROSITE" id="PS00866">
    <property type="entry name" value="CPSASE_1"/>
    <property type="match status" value="1"/>
</dbReference>
<dbReference type="InterPro" id="IPR011054">
    <property type="entry name" value="Rudment_hybrid_motif"/>
</dbReference>
<dbReference type="FunFam" id="3.90.1770.10:FF:000001">
    <property type="entry name" value="acetyl-CoA carboxylase 1"/>
    <property type="match status" value="1"/>
</dbReference>
<dbReference type="Gene3D" id="3.30.470.20">
    <property type="entry name" value="ATP-grasp fold, B domain"/>
    <property type="match status" value="1"/>
</dbReference>
<keyword evidence="12 19" id="KW-0067">ATP-binding</keyword>
<keyword evidence="18" id="KW-0511">Multifunctional enzyme</keyword>
<dbReference type="Gene3D" id="3.30.1490.20">
    <property type="entry name" value="ATP-grasp fold, A domain"/>
    <property type="match status" value="1"/>
</dbReference>
<dbReference type="Pfam" id="PF08326">
    <property type="entry name" value="ACC_central"/>
    <property type="match status" value="2"/>
</dbReference>